<dbReference type="Proteomes" id="UP000683213">
    <property type="component" value="Unassembled WGS sequence"/>
</dbReference>
<sequence>MVEKVAFKGEGEAKAKEIVDWVESKLIHPKSALLGIVEAGNRTPKKILDSGKVFPALSCLDLAVAIGAVLRENGFKVYLVTERIHRDGLSIGLHFLVEVTDGKTRFSVDPRIMKTYFFSGWFGKERNGNVLDPSSTKSRVKFVKVHRAELPANAMTTKAFRLVGIKNKIHFLRLANIDLRGFSKVMLIKKLFMSNRRIGKLGLNPARIR</sequence>
<accession>A0A8T4KXT2</accession>
<evidence type="ECO:0000313" key="1">
    <source>
        <dbReference type="EMBL" id="MBS3058987.1"/>
    </source>
</evidence>
<evidence type="ECO:0000313" key="2">
    <source>
        <dbReference type="Proteomes" id="UP000683213"/>
    </source>
</evidence>
<proteinExistence type="predicted"/>
<dbReference type="EMBL" id="JAGVWF010000013">
    <property type="protein sequence ID" value="MBS3058987.1"/>
    <property type="molecule type" value="Genomic_DNA"/>
</dbReference>
<protein>
    <submittedName>
        <fullName evidence="1">Uncharacterized protein</fullName>
    </submittedName>
</protein>
<comment type="caution">
    <text evidence="1">The sequence shown here is derived from an EMBL/GenBank/DDBJ whole genome shotgun (WGS) entry which is preliminary data.</text>
</comment>
<dbReference type="AlphaFoldDB" id="A0A8T4KXT2"/>
<name>A0A8T4KXT2_9ARCH</name>
<reference evidence="1" key="1">
    <citation type="submission" date="2021-03" db="EMBL/GenBank/DDBJ databases">
        <authorList>
            <person name="Jaffe A."/>
        </authorList>
    </citation>
    <scope>NUCLEOTIDE SEQUENCE</scope>
    <source>
        <strain evidence="1">RIFCSPHIGHO2_01_FULL_GW2011_AR10_43_9</strain>
    </source>
</reference>
<organism evidence="1 2">
    <name type="scientific">Candidatus Iainarchaeum sp</name>
    <dbReference type="NCBI Taxonomy" id="3101447"/>
    <lineage>
        <taxon>Archaea</taxon>
        <taxon>Candidatus Iainarchaeota</taxon>
        <taxon>Candidatus Iainarchaeia</taxon>
        <taxon>Candidatus Iainarchaeales</taxon>
        <taxon>Candidatus Iainarchaeaceae</taxon>
        <taxon>Candidatus Iainarchaeum</taxon>
    </lineage>
</organism>
<reference evidence="1" key="2">
    <citation type="submission" date="2021-05" db="EMBL/GenBank/DDBJ databases">
        <title>Protein family content uncovers lineage relationships and bacterial pathway maintenance mechanisms in DPANN archaea.</title>
        <authorList>
            <person name="Castelle C.J."/>
            <person name="Meheust R."/>
            <person name="Jaffe A.L."/>
            <person name="Seitz K."/>
            <person name="Gong X."/>
            <person name="Baker B.J."/>
            <person name="Banfield J.F."/>
        </authorList>
    </citation>
    <scope>NUCLEOTIDE SEQUENCE</scope>
    <source>
        <strain evidence="1">RIFCSPHIGHO2_01_FULL_GW2011_AR10_43_9</strain>
    </source>
</reference>
<gene>
    <name evidence="1" type="ORF">J4224_01005</name>
</gene>